<dbReference type="EMBL" id="CP022203">
    <property type="protein sequence ID" value="ATB44797.1"/>
    <property type="molecule type" value="Genomic_DNA"/>
</dbReference>
<sequence length="340" mass="35099">MNGAAPPFRGAALTFFGQRVAPVAHGHRPRGVDQGTDGKRGGLPPRTAVESFPAMMRPLLMIPCALLGLTVGCGPGDFTPDPGIQTDDAESVDLDNLRIGISGTVDLLPEARRLLEARGLPLPSLDGAPLTAAEPLRLAVNDANATFGTAPAAADGAFTVSDVAVREMHLSLAVGLASAGFVPAHTIVYDSAFTGARPRTDIIGARVWALPEAFHDALSVAVGEGTLRGHTDNRAATLRDAGFVLGRVVDASGQPVAGATVAPDREDLAGRVYYPTADLDGVNQVGTGPEGLFVYIHSGADAEAFRLSVTSLEGYVPRNVGVAPGWGLVLTVHPGLYPPL</sequence>
<gene>
    <name evidence="2" type="ORF">MYMAC_000374</name>
</gene>
<evidence type="ECO:0000313" key="2">
    <source>
        <dbReference type="EMBL" id="ATB44797.1"/>
    </source>
</evidence>
<reference evidence="2 3" key="1">
    <citation type="submission" date="2017-06" db="EMBL/GenBank/DDBJ databases">
        <title>Sequencing and comparative analysis of myxobacterial genomes.</title>
        <authorList>
            <person name="Rupp O."/>
            <person name="Goesmann A."/>
            <person name="Sogaard-Andersen L."/>
        </authorList>
    </citation>
    <scope>NUCLEOTIDE SEQUENCE [LARGE SCALE GENOMIC DNA]</scope>
    <source>
        <strain evidence="2 3">DSM 14697</strain>
    </source>
</reference>
<feature type="region of interest" description="Disordered" evidence="1">
    <location>
        <begin position="24"/>
        <end position="46"/>
    </location>
</feature>
<name>A0A250JMS3_9BACT</name>
<accession>A0A250JMS3</accession>
<dbReference type="AlphaFoldDB" id="A0A250JMS3"/>
<evidence type="ECO:0000313" key="3">
    <source>
        <dbReference type="Proteomes" id="UP000217343"/>
    </source>
</evidence>
<dbReference type="KEGG" id="mmas:MYMAC_000374"/>
<evidence type="ECO:0008006" key="4">
    <source>
        <dbReference type="Google" id="ProtNLM"/>
    </source>
</evidence>
<protein>
    <recommendedName>
        <fullName evidence="4">Carboxypeptidase regulatory-like domain-containing protein</fullName>
    </recommendedName>
</protein>
<evidence type="ECO:0000256" key="1">
    <source>
        <dbReference type="SAM" id="MobiDB-lite"/>
    </source>
</evidence>
<proteinExistence type="predicted"/>
<dbReference type="Proteomes" id="UP000217343">
    <property type="component" value="Chromosome"/>
</dbReference>
<organism evidence="2 3">
    <name type="scientific">Corallococcus macrosporus DSM 14697</name>
    <dbReference type="NCBI Taxonomy" id="1189310"/>
    <lineage>
        <taxon>Bacteria</taxon>
        <taxon>Pseudomonadati</taxon>
        <taxon>Myxococcota</taxon>
        <taxon>Myxococcia</taxon>
        <taxon>Myxococcales</taxon>
        <taxon>Cystobacterineae</taxon>
        <taxon>Myxococcaceae</taxon>
        <taxon>Corallococcus</taxon>
    </lineage>
</organism>
<keyword evidence="3" id="KW-1185">Reference proteome</keyword>